<keyword evidence="2" id="KW-1185">Reference proteome</keyword>
<dbReference type="EMBL" id="JAJHJB010000015">
    <property type="protein sequence ID" value="MCC5466173.1"/>
    <property type="molecule type" value="Genomic_DNA"/>
</dbReference>
<comment type="caution">
    <text evidence="1">The sequence shown here is derived from an EMBL/GenBank/DDBJ whole genome shotgun (WGS) entry which is preliminary data.</text>
</comment>
<proteinExistence type="predicted"/>
<accession>A0ABS8HSK0</accession>
<organism evidence="1 2">
    <name type="scientific">Pelosinus baikalensis</name>
    <dbReference type="NCBI Taxonomy" id="2892015"/>
    <lineage>
        <taxon>Bacteria</taxon>
        <taxon>Bacillati</taxon>
        <taxon>Bacillota</taxon>
        <taxon>Negativicutes</taxon>
        <taxon>Selenomonadales</taxon>
        <taxon>Sporomusaceae</taxon>
        <taxon>Pelosinus</taxon>
    </lineage>
</organism>
<reference evidence="1" key="1">
    <citation type="submission" date="2021-11" db="EMBL/GenBank/DDBJ databases">
        <title>Description of a new species Pelosinus isolated from the bottom sediments of Lake Baikal.</title>
        <authorList>
            <person name="Zakharyuk A."/>
        </authorList>
    </citation>
    <scope>NUCLEOTIDE SEQUENCE</scope>
    <source>
        <strain evidence="1">Bkl1</strain>
    </source>
</reference>
<name>A0ABS8HSK0_9FIRM</name>
<dbReference type="RefSeq" id="WP_229535350.1">
    <property type="nucleotide sequence ID" value="NZ_JAJHJB010000015.1"/>
</dbReference>
<dbReference type="Proteomes" id="UP001165492">
    <property type="component" value="Unassembled WGS sequence"/>
</dbReference>
<dbReference type="Gene3D" id="3.90.1200.10">
    <property type="match status" value="1"/>
</dbReference>
<sequence>MTHSDLWCDNILFFSDNVSAILDFDRLQVTYKELDIARALLSFALDDNCMRLDIIKNFISGYNKLSNLSVKDVIGSMKLLYCLESFWWLVGDDQIKDGPPKRFAEEMVWLTANWFNLDKIFKTIT</sequence>
<evidence type="ECO:0000313" key="2">
    <source>
        <dbReference type="Proteomes" id="UP001165492"/>
    </source>
</evidence>
<protein>
    <recommendedName>
        <fullName evidence="3">Aminoglycoside phosphotransferase domain-containing protein</fullName>
    </recommendedName>
</protein>
<dbReference type="InterPro" id="IPR011009">
    <property type="entry name" value="Kinase-like_dom_sf"/>
</dbReference>
<dbReference type="SUPFAM" id="SSF56112">
    <property type="entry name" value="Protein kinase-like (PK-like)"/>
    <property type="match status" value="1"/>
</dbReference>
<evidence type="ECO:0008006" key="3">
    <source>
        <dbReference type="Google" id="ProtNLM"/>
    </source>
</evidence>
<evidence type="ECO:0000313" key="1">
    <source>
        <dbReference type="EMBL" id="MCC5466173.1"/>
    </source>
</evidence>
<gene>
    <name evidence="1" type="ORF">LMF89_12490</name>
</gene>